<feature type="disulfide bond" evidence="2">
    <location>
        <begin position="75"/>
        <end position="93"/>
    </location>
</feature>
<protein>
    <recommendedName>
        <fullName evidence="5">Peptidase S1 domain-containing protein</fullName>
    </recommendedName>
</protein>
<feature type="disulfide bond" evidence="2">
    <location>
        <begin position="205"/>
        <end position="217"/>
    </location>
</feature>
<evidence type="ECO:0000256" key="1">
    <source>
        <dbReference type="ARBA" id="ARBA00023157"/>
    </source>
</evidence>
<dbReference type="CDD" id="cd00112">
    <property type="entry name" value="LDLa"/>
    <property type="match status" value="4"/>
</dbReference>
<organism evidence="6 7">
    <name type="scientific">Cloeon dipterum</name>
    <dbReference type="NCBI Taxonomy" id="197152"/>
    <lineage>
        <taxon>Eukaryota</taxon>
        <taxon>Metazoa</taxon>
        <taxon>Ecdysozoa</taxon>
        <taxon>Arthropoda</taxon>
        <taxon>Hexapoda</taxon>
        <taxon>Insecta</taxon>
        <taxon>Pterygota</taxon>
        <taxon>Palaeoptera</taxon>
        <taxon>Ephemeroptera</taxon>
        <taxon>Pisciforma</taxon>
        <taxon>Baetidae</taxon>
        <taxon>Cloeon</taxon>
    </lineage>
</organism>
<dbReference type="InterPro" id="IPR001254">
    <property type="entry name" value="Trypsin_dom"/>
</dbReference>
<feature type="disulfide bond" evidence="2">
    <location>
        <begin position="116"/>
        <end position="134"/>
    </location>
</feature>
<dbReference type="Gene3D" id="2.40.10.10">
    <property type="entry name" value="Trypsin-like serine proteases"/>
    <property type="match status" value="1"/>
</dbReference>
<dbReference type="InterPro" id="IPR023415">
    <property type="entry name" value="LDLR_class-A_CS"/>
</dbReference>
<name>A0A8S1CCZ3_9INSE</name>
<feature type="signal peptide" evidence="4">
    <location>
        <begin position="1"/>
        <end position="21"/>
    </location>
</feature>
<feature type="region of interest" description="Disordered" evidence="3">
    <location>
        <begin position="332"/>
        <end position="368"/>
    </location>
</feature>
<evidence type="ECO:0000256" key="4">
    <source>
        <dbReference type="SAM" id="SignalP"/>
    </source>
</evidence>
<keyword evidence="4" id="KW-0732">Signal</keyword>
<dbReference type="PROSITE" id="PS00134">
    <property type="entry name" value="TRYPSIN_HIS"/>
    <property type="match status" value="1"/>
</dbReference>
<comment type="caution">
    <text evidence="2">Lacks conserved residue(s) required for the propagation of feature annotation.</text>
</comment>
<dbReference type="InterPro" id="IPR036055">
    <property type="entry name" value="LDL_receptor-like_sf"/>
</dbReference>
<dbReference type="EMBL" id="CADEPI010000023">
    <property type="protein sequence ID" value="CAB3366028.1"/>
    <property type="molecule type" value="Genomic_DNA"/>
</dbReference>
<dbReference type="GO" id="GO:0006508">
    <property type="term" value="P:proteolysis"/>
    <property type="evidence" value="ECO:0007669"/>
    <property type="project" value="InterPro"/>
</dbReference>
<dbReference type="OrthoDB" id="2019384at2759"/>
<dbReference type="PROSITE" id="PS50240">
    <property type="entry name" value="TRYPSIN_DOM"/>
    <property type="match status" value="1"/>
</dbReference>
<dbReference type="InterPro" id="IPR043504">
    <property type="entry name" value="Peptidase_S1_PA_chymotrypsin"/>
</dbReference>
<comment type="caution">
    <text evidence="6">The sequence shown here is derived from an EMBL/GenBank/DDBJ whole genome shotgun (WGS) entry which is preliminary data.</text>
</comment>
<dbReference type="Pfam" id="PF00057">
    <property type="entry name" value="Ldl_recept_a"/>
    <property type="match status" value="4"/>
</dbReference>
<dbReference type="PANTHER" id="PTHR24252">
    <property type="entry name" value="ACROSIN-RELATED"/>
    <property type="match status" value="1"/>
</dbReference>
<feature type="domain" description="Peptidase S1" evidence="5">
    <location>
        <begin position="464"/>
        <end position="723"/>
    </location>
</feature>
<feature type="chain" id="PRO_5035853972" description="Peptidase S1 domain-containing protein" evidence="4">
    <location>
        <begin position="22"/>
        <end position="727"/>
    </location>
</feature>
<keyword evidence="7" id="KW-1185">Reference proteome</keyword>
<dbReference type="GO" id="GO:0004252">
    <property type="term" value="F:serine-type endopeptidase activity"/>
    <property type="evidence" value="ECO:0007669"/>
    <property type="project" value="InterPro"/>
</dbReference>
<dbReference type="SMART" id="SM00192">
    <property type="entry name" value="LDLa"/>
    <property type="match status" value="4"/>
</dbReference>
<evidence type="ECO:0000313" key="6">
    <source>
        <dbReference type="EMBL" id="CAB3366028.1"/>
    </source>
</evidence>
<dbReference type="PANTHER" id="PTHR24252:SF7">
    <property type="entry name" value="HYALIN"/>
    <property type="match status" value="1"/>
</dbReference>
<dbReference type="AlphaFoldDB" id="A0A8S1CCZ3"/>
<dbReference type="Pfam" id="PF00089">
    <property type="entry name" value="Trypsin"/>
    <property type="match status" value="1"/>
</dbReference>
<feature type="disulfide bond" evidence="2">
    <location>
        <begin position="171"/>
        <end position="189"/>
    </location>
</feature>
<dbReference type="InterPro" id="IPR009003">
    <property type="entry name" value="Peptidase_S1_PA"/>
</dbReference>
<keyword evidence="1 2" id="KW-1015">Disulfide bond</keyword>
<dbReference type="Gene3D" id="4.10.400.10">
    <property type="entry name" value="Low-density Lipoprotein Receptor"/>
    <property type="match status" value="4"/>
</dbReference>
<dbReference type="SUPFAM" id="SSF57424">
    <property type="entry name" value="LDL receptor-like module"/>
    <property type="match status" value="4"/>
</dbReference>
<feature type="disulfide bond" evidence="2">
    <location>
        <begin position="109"/>
        <end position="121"/>
    </location>
</feature>
<evidence type="ECO:0000313" key="7">
    <source>
        <dbReference type="Proteomes" id="UP000494165"/>
    </source>
</evidence>
<dbReference type="InterPro" id="IPR018114">
    <property type="entry name" value="TRYPSIN_HIS"/>
</dbReference>
<dbReference type="SMART" id="SM00020">
    <property type="entry name" value="Tryp_SPc"/>
    <property type="match status" value="1"/>
</dbReference>
<evidence type="ECO:0000256" key="2">
    <source>
        <dbReference type="PROSITE-ProRule" id="PRU00124"/>
    </source>
</evidence>
<dbReference type="PROSITE" id="PS01209">
    <property type="entry name" value="LDLRA_1"/>
    <property type="match status" value="2"/>
</dbReference>
<feature type="disulfide bond" evidence="2">
    <location>
        <begin position="212"/>
        <end position="230"/>
    </location>
</feature>
<gene>
    <name evidence="6" type="ORF">CLODIP_2_CD16217</name>
</gene>
<dbReference type="SUPFAM" id="SSF50494">
    <property type="entry name" value="Trypsin-like serine proteases"/>
    <property type="match status" value="1"/>
</dbReference>
<dbReference type="PROSITE" id="PS50068">
    <property type="entry name" value="LDLRA_2"/>
    <property type="match status" value="4"/>
</dbReference>
<dbReference type="Proteomes" id="UP000494165">
    <property type="component" value="Unassembled WGS sequence"/>
</dbReference>
<dbReference type="InterPro" id="IPR002172">
    <property type="entry name" value="LDrepeatLR_classA_rpt"/>
</dbReference>
<proteinExistence type="predicted"/>
<sequence>MGRTMLVSSVFGLFLFQLILATPTVSSNPTQLPANFIPAPSEGSSLTKHTHMFPLLREKRQARQGGCQNASEFACYSGECVALSSICDGAQDCGDWSDETYALCRTAQCPNYAFRCSYGGCIEKERACDGNMDCWDNSDELLPRRQCVSTPKPQNPLLKQQCENNNSGFGCLDGTCIEGEKVCDGNIDCPDGSDETVTQCRAIRCPSNTFRCQYGGCINRDLRCNGQQDCADNSDEDDFLCGCRVPSFPEKSFYNVLGCPGDRLGQANPSDPNLSDICKGYPGVSLAPPYTGIGLRCEPPYQLPNSRTREKGSAAVSYCINGKWRPILPLCRAPPPRPQVNTPKPGSRPGPVTSRPVQGNRPATPVPVVAPVTAPAPVVAAGPKKCPALILETVEPECFLQGRRVTCLDPVAIGTEARLSCKAFHSAEPDFTKITCKDTGSWNREPFKCKPECGERVPKGQLFVVQGREAEVGQFPWHAGVYYIKDLKSPDPPKFWCGGSLVNRNLIISAAHCFWDEALGKPRPADNFKIGLGKFFRDWTAKTDYTQLRDIRRIDVHPDYRGFSRSYVADIAVVWIKEQAIFTPFVRPVCVDWQNAFEREQLVQGNVGQVAGWGKDGNGSLTNTLQFLEVPYVEYSQCEKIVPPEFKPLITTDKICAGYTNGSSVCNGDSGGGLTFEKNGRWFVRAIVSVGPVKQGAGTCNPNQVTAYTRLSVYQDWIEDMRNSEST</sequence>
<dbReference type="CDD" id="cd00190">
    <property type="entry name" value="Tryp_SPc"/>
    <property type="match status" value="1"/>
</dbReference>
<dbReference type="PRINTS" id="PR00261">
    <property type="entry name" value="LDLRECEPTOR"/>
</dbReference>
<evidence type="ECO:0000256" key="3">
    <source>
        <dbReference type="SAM" id="MobiDB-lite"/>
    </source>
</evidence>
<reference evidence="6 7" key="1">
    <citation type="submission" date="2020-04" db="EMBL/GenBank/DDBJ databases">
        <authorList>
            <person name="Alioto T."/>
            <person name="Alioto T."/>
            <person name="Gomez Garrido J."/>
        </authorList>
    </citation>
    <scope>NUCLEOTIDE SEQUENCE [LARGE SCALE GENOMIC DNA]</scope>
</reference>
<evidence type="ECO:0000259" key="5">
    <source>
        <dbReference type="PROSITE" id="PS50240"/>
    </source>
</evidence>
<accession>A0A8S1CCZ3</accession>